<dbReference type="AlphaFoldDB" id="A0A484Z8N9"/>
<dbReference type="InterPro" id="IPR021695">
    <property type="entry name" value="Phage_KPP10_Orf10"/>
</dbReference>
<reference evidence="1 2" key="1">
    <citation type="submission" date="2019-03" db="EMBL/GenBank/DDBJ databases">
        <authorList>
            <consortium name="Pathogen Informatics"/>
        </authorList>
    </citation>
    <scope>NUCLEOTIDE SEQUENCE [LARGE SCALE GENOMIC DNA]</scope>
    <source>
        <strain evidence="1 2">NCTC12126</strain>
    </source>
</reference>
<organism evidence="1 2">
    <name type="scientific">Enterobacter cancerogenus</name>
    <dbReference type="NCBI Taxonomy" id="69218"/>
    <lineage>
        <taxon>Bacteria</taxon>
        <taxon>Pseudomonadati</taxon>
        <taxon>Pseudomonadota</taxon>
        <taxon>Gammaproteobacteria</taxon>
        <taxon>Enterobacterales</taxon>
        <taxon>Enterobacteriaceae</taxon>
        <taxon>Enterobacter</taxon>
        <taxon>Enterobacter cloacae complex</taxon>
    </lineage>
</organism>
<sequence>MATYSFMDVTASLSGPTGEIDLGYGSASSEEGITVAMGGPKKHHDHRC</sequence>
<accession>A0A484Z8N9</accession>
<evidence type="ECO:0000313" key="1">
    <source>
        <dbReference type="EMBL" id="VFS43931.1"/>
    </source>
</evidence>
<name>A0A484Z8N9_9ENTR</name>
<proteinExistence type="predicted"/>
<protein>
    <submittedName>
        <fullName evidence="1">Bacteriophage protein</fullName>
    </submittedName>
</protein>
<gene>
    <name evidence="1" type="ORF">NCTC12126_05200</name>
</gene>
<dbReference type="Pfam" id="PF11681">
    <property type="entry name" value="Phage_Tube_PhiTE"/>
    <property type="match status" value="1"/>
</dbReference>
<dbReference type="Proteomes" id="UP000351155">
    <property type="component" value="Unassembled WGS sequence"/>
</dbReference>
<evidence type="ECO:0000313" key="2">
    <source>
        <dbReference type="Proteomes" id="UP000351155"/>
    </source>
</evidence>
<dbReference type="EMBL" id="CAADIW010000069">
    <property type="protein sequence ID" value="VFS43931.1"/>
    <property type="molecule type" value="Genomic_DNA"/>
</dbReference>